<sequence>MKPYVYQTLPPGDRRIRLLQLLPGQGIDDIRCNISNYTINIERPFGIYEALSYCWDQADAEFRYLDVTTNLFAGLRQLRDPSLPRTLWIDAICINQNDMKERSKQVTFMATIYASAQQVVVWLGEQSKDYNDSGNVCRPLQYIRDVTKTHVELSGNLELAFRKVLQAPWFTRVWILQEVAAARSLSIKYSDEEISGASFTVGMQELWKTTAGNLPAWIPMITHLMSWIPPAPSVHMRTQTLGKAPLGNLVEMFHLSDATDPRDKVYGLLGLTSDGHALHEMQPDYTRSWKMLFNDLIRCLLGKNASVLTWEDKDCAIITTVGCVIGYVQSASMERVEVSSRHFNDHTRGNAPVLSICWSIEQYSKKILENDLVCLLEGSTYPTILRPCSDHFDIIVIALSSTPQICIQPRNGNRSRDPELFPMLIPT</sequence>
<reference evidence="2" key="1">
    <citation type="journal article" date="2021" name="Nat. Commun.">
        <title>Genetic determinants of endophytism in the Arabidopsis root mycobiome.</title>
        <authorList>
            <person name="Mesny F."/>
            <person name="Miyauchi S."/>
            <person name="Thiergart T."/>
            <person name="Pickel B."/>
            <person name="Atanasova L."/>
            <person name="Karlsson M."/>
            <person name="Huettel B."/>
            <person name="Barry K.W."/>
            <person name="Haridas S."/>
            <person name="Chen C."/>
            <person name="Bauer D."/>
            <person name="Andreopoulos W."/>
            <person name="Pangilinan J."/>
            <person name="LaButti K."/>
            <person name="Riley R."/>
            <person name="Lipzen A."/>
            <person name="Clum A."/>
            <person name="Drula E."/>
            <person name="Henrissat B."/>
            <person name="Kohler A."/>
            <person name="Grigoriev I.V."/>
            <person name="Martin F.M."/>
            <person name="Hacquard S."/>
        </authorList>
    </citation>
    <scope>NUCLEOTIDE SEQUENCE</scope>
    <source>
        <strain evidence="2">MPI-SDFR-AT-0120</strain>
    </source>
</reference>
<comment type="caution">
    <text evidence="2">The sequence shown here is derived from an EMBL/GenBank/DDBJ whole genome shotgun (WGS) entry which is preliminary data.</text>
</comment>
<gene>
    <name evidence="2" type="ORF">FB567DRAFT_481204</name>
</gene>
<dbReference type="EMBL" id="JAGMVJ010000024">
    <property type="protein sequence ID" value="KAH7071686.1"/>
    <property type="molecule type" value="Genomic_DNA"/>
</dbReference>
<dbReference type="AlphaFoldDB" id="A0A8K0VTG3"/>
<evidence type="ECO:0000313" key="2">
    <source>
        <dbReference type="EMBL" id="KAH7071686.1"/>
    </source>
</evidence>
<dbReference type="Pfam" id="PF06985">
    <property type="entry name" value="HET"/>
    <property type="match status" value="1"/>
</dbReference>
<name>A0A8K0VTG3_9PLEO</name>
<feature type="domain" description="Heterokaryon incompatibility" evidence="1">
    <location>
        <begin position="48"/>
        <end position="178"/>
    </location>
</feature>
<evidence type="ECO:0000313" key="3">
    <source>
        <dbReference type="Proteomes" id="UP000813461"/>
    </source>
</evidence>
<evidence type="ECO:0000259" key="1">
    <source>
        <dbReference type="Pfam" id="PF06985"/>
    </source>
</evidence>
<feature type="non-terminal residue" evidence="2">
    <location>
        <position position="427"/>
    </location>
</feature>
<keyword evidence="3" id="KW-1185">Reference proteome</keyword>
<dbReference type="OrthoDB" id="194358at2759"/>
<proteinExistence type="predicted"/>
<dbReference type="Proteomes" id="UP000813461">
    <property type="component" value="Unassembled WGS sequence"/>
</dbReference>
<dbReference type="InterPro" id="IPR010730">
    <property type="entry name" value="HET"/>
</dbReference>
<dbReference type="PANTHER" id="PTHR24148:SF78">
    <property type="entry name" value="HETEROKARYON INCOMPATIBILITY DOMAIN-CONTAINING PROTEIN"/>
    <property type="match status" value="1"/>
</dbReference>
<accession>A0A8K0VTG3</accession>
<organism evidence="2 3">
    <name type="scientific">Paraphoma chrysanthemicola</name>
    <dbReference type="NCBI Taxonomy" id="798071"/>
    <lineage>
        <taxon>Eukaryota</taxon>
        <taxon>Fungi</taxon>
        <taxon>Dikarya</taxon>
        <taxon>Ascomycota</taxon>
        <taxon>Pezizomycotina</taxon>
        <taxon>Dothideomycetes</taxon>
        <taxon>Pleosporomycetidae</taxon>
        <taxon>Pleosporales</taxon>
        <taxon>Pleosporineae</taxon>
        <taxon>Phaeosphaeriaceae</taxon>
        <taxon>Paraphoma</taxon>
    </lineage>
</organism>
<dbReference type="InterPro" id="IPR052895">
    <property type="entry name" value="HetReg/Transcr_Mod"/>
</dbReference>
<dbReference type="PANTHER" id="PTHR24148">
    <property type="entry name" value="ANKYRIN REPEAT DOMAIN-CONTAINING PROTEIN 39 HOMOLOG-RELATED"/>
    <property type="match status" value="1"/>
</dbReference>
<protein>
    <submittedName>
        <fullName evidence="2">Heterokaryon incompatibility protein-domain-containing protein</fullName>
    </submittedName>
</protein>